<dbReference type="GO" id="GO:0015667">
    <property type="term" value="F:site-specific DNA-methyltransferase (cytosine-N4-specific) activity"/>
    <property type="evidence" value="ECO:0007669"/>
    <property type="project" value="UniProtKB-EC"/>
</dbReference>
<dbReference type="InterPro" id="IPR002941">
    <property type="entry name" value="DNA_methylase_N4/N6"/>
</dbReference>
<proteinExistence type="inferred from homology"/>
<keyword evidence="6" id="KW-0680">Restriction system</keyword>
<dbReference type="InterPro" id="IPR029063">
    <property type="entry name" value="SAM-dependent_MTases_sf"/>
</dbReference>
<keyword evidence="5" id="KW-0949">S-adenosyl-L-methionine</keyword>
<organism evidence="10">
    <name type="scientific">freshwater metagenome</name>
    <dbReference type="NCBI Taxonomy" id="449393"/>
    <lineage>
        <taxon>unclassified sequences</taxon>
        <taxon>metagenomes</taxon>
        <taxon>ecological metagenomes</taxon>
    </lineage>
</organism>
<keyword evidence="3" id="KW-0489">Methyltransferase</keyword>
<evidence type="ECO:0000259" key="9">
    <source>
        <dbReference type="Pfam" id="PF01555"/>
    </source>
</evidence>
<dbReference type="GO" id="GO:0032259">
    <property type="term" value="P:methylation"/>
    <property type="evidence" value="ECO:0007669"/>
    <property type="project" value="UniProtKB-KW"/>
</dbReference>
<evidence type="ECO:0000256" key="1">
    <source>
        <dbReference type="ARBA" id="ARBA00010203"/>
    </source>
</evidence>
<accession>A0A6J6P4H7</accession>
<evidence type="ECO:0000256" key="4">
    <source>
        <dbReference type="ARBA" id="ARBA00022679"/>
    </source>
</evidence>
<dbReference type="EC" id="2.1.1.113" evidence="2"/>
<gene>
    <name evidence="10" type="ORF">UFOPK2399_00750</name>
</gene>
<evidence type="ECO:0000256" key="3">
    <source>
        <dbReference type="ARBA" id="ARBA00022603"/>
    </source>
</evidence>
<dbReference type="PROSITE" id="PS00093">
    <property type="entry name" value="N4_MTASE"/>
    <property type="match status" value="1"/>
</dbReference>
<dbReference type="GO" id="GO:0009307">
    <property type="term" value="P:DNA restriction-modification system"/>
    <property type="evidence" value="ECO:0007669"/>
    <property type="project" value="UniProtKB-KW"/>
</dbReference>
<dbReference type="SUPFAM" id="SSF53335">
    <property type="entry name" value="S-adenosyl-L-methionine-dependent methyltransferases"/>
    <property type="match status" value="1"/>
</dbReference>
<name>A0A6J6P4H7_9ZZZZ</name>
<comment type="catalytic activity">
    <reaction evidence="8">
        <text>a 2'-deoxycytidine in DNA + S-adenosyl-L-methionine = an N(4)-methyl-2'-deoxycytidine in DNA + S-adenosyl-L-homocysteine + H(+)</text>
        <dbReference type="Rhea" id="RHEA:16857"/>
        <dbReference type="Rhea" id="RHEA-COMP:11369"/>
        <dbReference type="Rhea" id="RHEA-COMP:13674"/>
        <dbReference type="ChEBI" id="CHEBI:15378"/>
        <dbReference type="ChEBI" id="CHEBI:57856"/>
        <dbReference type="ChEBI" id="CHEBI:59789"/>
        <dbReference type="ChEBI" id="CHEBI:85452"/>
        <dbReference type="ChEBI" id="CHEBI:137933"/>
        <dbReference type="EC" id="2.1.1.113"/>
    </reaction>
</comment>
<evidence type="ECO:0000313" key="10">
    <source>
        <dbReference type="EMBL" id="CAB4691513.1"/>
    </source>
</evidence>
<dbReference type="GO" id="GO:0003677">
    <property type="term" value="F:DNA binding"/>
    <property type="evidence" value="ECO:0007669"/>
    <property type="project" value="UniProtKB-KW"/>
</dbReference>
<comment type="similarity">
    <text evidence="1">Belongs to the N(4)/N(6)-methyltransferase family. N(4) subfamily.</text>
</comment>
<evidence type="ECO:0000256" key="8">
    <source>
        <dbReference type="ARBA" id="ARBA00049120"/>
    </source>
</evidence>
<evidence type="ECO:0000256" key="5">
    <source>
        <dbReference type="ARBA" id="ARBA00022691"/>
    </source>
</evidence>
<keyword evidence="7" id="KW-0238">DNA-binding</keyword>
<feature type="domain" description="DNA methylase N-4/N-6" evidence="9">
    <location>
        <begin position="18"/>
        <end position="89"/>
    </location>
</feature>
<dbReference type="Pfam" id="PF01555">
    <property type="entry name" value="N6_N4_Mtase"/>
    <property type="match status" value="1"/>
</dbReference>
<evidence type="ECO:0000256" key="2">
    <source>
        <dbReference type="ARBA" id="ARBA00012185"/>
    </source>
</evidence>
<evidence type="ECO:0000256" key="6">
    <source>
        <dbReference type="ARBA" id="ARBA00022747"/>
    </source>
</evidence>
<evidence type="ECO:0000256" key="7">
    <source>
        <dbReference type="ARBA" id="ARBA00023125"/>
    </source>
</evidence>
<keyword evidence="4" id="KW-0808">Transferase</keyword>
<dbReference type="InterPro" id="IPR017985">
    <property type="entry name" value="MeTrfase_CN4_CS"/>
</dbReference>
<dbReference type="EMBL" id="CAEZXP010000001">
    <property type="protein sequence ID" value="CAB4691513.1"/>
    <property type="molecule type" value="Genomic_DNA"/>
</dbReference>
<reference evidence="10" key="1">
    <citation type="submission" date="2020-05" db="EMBL/GenBank/DDBJ databases">
        <authorList>
            <person name="Chiriac C."/>
            <person name="Salcher M."/>
            <person name="Ghai R."/>
            <person name="Kavagutti S V."/>
        </authorList>
    </citation>
    <scope>NUCLEOTIDE SEQUENCE</scope>
</reference>
<protein>
    <recommendedName>
        <fullName evidence="2">site-specific DNA-methyltransferase (cytosine-N(4)-specific)</fullName>
        <ecNumber evidence="2">2.1.1.113</ecNumber>
    </recommendedName>
</protein>
<sequence>MAATQEALYSEIDLDLSWSEEQLPERERTKHVHRLHPYLGKYVPQLVEELFRRHVRPGSNVLDPFAGSGTTLVQALESGHHATGIDIAAFNCLLMGVKTREHNLFTLEHDLRDILKRHAAGEGTVGRPNAYVRKWFAPDAASDLLRFRSLINGYESADVLRVVLARAARSARRTAHFDLDFPREPQIDPYWCFKHKRECKPIDRAEHFLRRYTLDTLTRIKAFSKVRSKRGVEILHGDAREVALEGPFDAVVTSPPYPGLIDYHEQHRYAYELLGLDDRRERELGAAERGTAKAAIDAYSNGISEVLGRAAEVLRPRAPLLIVVNDRRELYPGILERAGLRLDGTYRRHVNRRTGRRAGEYFEDVLIARRA</sequence>
<dbReference type="GO" id="GO:0008170">
    <property type="term" value="F:N-methyltransferase activity"/>
    <property type="evidence" value="ECO:0007669"/>
    <property type="project" value="InterPro"/>
</dbReference>
<dbReference type="Gene3D" id="3.40.50.150">
    <property type="entry name" value="Vaccinia Virus protein VP39"/>
    <property type="match status" value="2"/>
</dbReference>
<dbReference type="AlphaFoldDB" id="A0A6J6P4H7"/>